<organism evidence="1 2">
    <name type="scientific">Phyllostomus discolor</name>
    <name type="common">pale spear-nosed bat</name>
    <dbReference type="NCBI Taxonomy" id="89673"/>
    <lineage>
        <taxon>Eukaryota</taxon>
        <taxon>Metazoa</taxon>
        <taxon>Chordata</taxon>
        <taxon>Craniata</taxon>
        <taxon>Vertebrata</taxon>
        <taxon>Euteleostomi</taxon>
        <taxon>Mammalia</taxon>
        <taxon>Eutheria</taxon>
        <taxon>Laurasiatheria</taxon>
        <taxon>Chiroptera</taxon>
        <taxon>Yangochiroptera</taxon>
        <taxon>Phyllostomidae</taxon>
        <taxon>Phyllostominae</taxon>
        <taxon>Phyllostomus</taxon>
    </lineage>
</organism>
<protein>
    <submittedName>
        <fullName evidence="1">Uncharacterized protein</fullName>
    </submittedName>
</protein>
<reference evidence="1 2" key="1">
    <citation type="journal article" date="2020" name="Nature">
        <title>Six reference-quality genomes reveal evolution of bat adaptations.</title>
        <authorList>
            <person name="Jebb D."/>
            <person name="Huang Z."/>
            <person name="Pippel M."/>
            <person name="Hughes G.M."/>
            <person name="Lavrichenko K."/>
            <person name="Devanna P."/>
            <person name="Winkler S."/>
            <person name="Jermiin L.S."/>
            <person name="Skirmuntt E.C."/>
            <person name="Katzourakis A."/>
            <person name="Burkitt-Gray L."/>
            <person name="Ray D.A."/>
            <person name="Sullivan K.A.M."/>
            <person name="Roscito J.G."/>
            <person name="Kirilenko B.M."/>
            <person name="Davalos L.M."/>
            <person name="Corthals A.P."/>
            <person name="Power M.L."/>
            <person name="Jones G."/>
            <person name="Ransome R.D."/>
            <person name="Dechmann D.K.N."/>
            <person name="Locatelli A.G."/>
            <person name="Puechmaille S.J."/>
            <person name="Fedrigo O."/>
            <person name="Jarvis E.D."/>
            <person name="Hiller M."/>
            <person name="Vernes S.C."/>
            <person name="Myers E.W."/>
            <person name="Teeling E.C."/>
        </authorList>
    </citation>
    <scope>NUCLEOTIDE SEQUENCE [LARGE SCALE GENOMIC DNA]</scope>
    <source>
        <strain evidence="1">Bat1K_MPI-CBG_1</strain>
    </source>
</reference>
<proteinExistence type="predicted"/>
<accession>A0A834B2X4</accession>
<evidence type="ECO:0000313" key="2">
    <source>
        <dbReference type="Proteomes" id="UP000664940"/>
    </source>
</evidence>
<dbReference type="EMBL" id="JABVXQ010000002">
    <property type="protein sequence ID" value="KAF6125487.1"/>
    <property type="molecule type" value="Genomic_DNA"/>
</dbReference>
<comment type="caution">
    <text evidence="1">The sequence shown here is derived from an EMBL/GenBank/DDBJ whole genome shotgun (WGS) entry which is preliminary data.</text>
</comment>
<gene>
    <name evidence="1" type="ORF">HJG60_009922</name>
</gene>
<sequence>MAAPPCRLLGSRCPRAGLSSKGFVCVSWKGLSAFSAVWVSVTLSRLLRPVVFALGSPPRYQLMAAHTFHGLIFAQTQTSPPSPPNPFPRFPPFTCSTFVQMLLHVRLFLQKTGFLPYTSC</sequence>
<evidence type="ECO:0000313" key="1">
    <source>
        <dbReference type="EMBL" id="KAF6125487.1"/>
    </source>
</evidence>
<name>A0A834B2X4_9CHIR</name>
<dbReference type="AlphaFoldDB" id="A0A834B2X4"/>
<dbReference type="Proteomes" id="UP000664940">
    <property type="component" value="Unassembled WGS sequence"/>
</dbReference>